<comment type="subcellular location">
    <subcellularLocation>
        <location evidence="1">Cell inner membrane</location>
        <topology evidence="1">Lipid-anchor</topology>
    </subcellularLocation>
</comment>
<organism evidence="9 10">
    <name type="scientific">Pseudoalteromonas xiamenensis</name>
    <dbReference type="NCBI Taxonomy" id="882626"/>
    <lineage>
        <taxon>Bacteria</taxon>
        <taxon>Pseudomonadati</taxon>
        <taxon>Pseudomonadota</taxon>
        <taxon>Gammaproteobacteria</taxon>
        <taxon>Alteromonadales</taxon>
        <taxon>Pseudoalteromonadaceae</taxon>
        <taxon>Pseudoalteromonas</taxon>
    </lineage>
</organism>
<dbReference type="RefSeq" id="WP_208842885.1">
    <property type="nucleotide sequence ID" value="NZ_CP072133.1"/>
</dbReference>
<name>A0A975HKQ9_9GAMM</name>
<gene>
    <name evidence="9" type="ORF">J5O05_15855</name>
</gene>
<protein>
    <submittedName>
        <fullName evidence="9">Efflux RND transporter periplasmic adaptor subunit</fullName>
    </submittedName>
</protein>
<dbReference type="NCBIfam" id="TIGR01730">
    <property type="entry name" value="RND_mfp"/>
    <property type="match status" value="1"/>
</dbReference>
<proteinExistence type="inferred from homology"/>
<evidence type="ECO:0000313" key="9">
    <source>
        <dbReference type="EMBL" id="QTH71244.1"/>
    </source>
</evidence>
<feature type="domain" description="Multidrug resistance protein MdtA-like C-terminal permuted SH3" evidence="8">
    <location>
        <begin position="301"/>
        <end position="362"/>
    </location>
</feature>
<dbReference type="Gene3D" id="1.10.287.470">
    <property type="entry name" value="Helix hairpin bin"/>
    <property type="match status" value="1"/>
</dbReference>
<dbReference type="Pfam" id="PF25944">
    <property type="entry name" value="Beta-barrel_RND"/>
    <property type="match status" value="1"/>
</dbReference>
<dbReference type="Pfam" id="PF25876">
    <property type="entry name" value="HH_MFP_RND"/>
    <property type="match status" value="1"/>
</dbReference>
<dbReference type="InterPro" id="IPR058625">
    <property type="entry name" value="MdtA-like_BSH"/>
</dbReference>
<sequence>MKLNKLVSAFAMLGILTLSACSDVSSSEPTPRAAPQVSVAQVINEKISDWDEFTGRLEAPEHVALRPRVSGYISRVTFAEGAMVEEGETLFVIDQVPFKAEVARLEAELVQANSRLQLAKTEFARASKLRQSAAIAEEEVDKRKAQVQQMEGLVKSVQSSLQLALLDLQYTEVKAPISGRVSRALITRGNFVNAGQSLLTTLVSSDRVYAYFDADEQTFLEYMRFAKANSQQEVREVAHPVFMQLAGEDEFTHAGVVDFMDNQIDPTTGTIRARAVFKNQDGSFLPGMFARIKLSGGESYNGVLIEDKAIGTDLNHKFVLVLDESNTVQYRAVELGNKIAGLRVIKSGLTGSEQIVVNGLQRVRPGTPVSPQQVDMGNAYNLQQLNKLQKRLDDHLEDSQMALLTATAGLGLED</sequence>
<reference evidence="9" key="1">
    <citation type="submission" date="2021-03" db="EMBL/GenBank/DDBJ databases">
        <title>Complete Genome of Pseudoalteromonas xiamenensis STKMTI.2, a new potential marine bacterium producing anti-Vibrio compounds.</title>
        <authorList>
            <person name="Handayani D.P."/>
            <person name="Isnansetyo A."/>
            <person name="Istiqomah I."/>
            <person name="Jumina J."/>
        </authorList>
    </citation>
    <scope>NUCLEOTIDE SEQUENCE</scope>
    <source>
        <strain evidence="9">STKMTI.2</strain>
    </source>
</reference>
<dbReference type="PANTHER" id="PTHR30158:SF26">
    <property type="entry name" value="RESISTANCE-NODULATION-CELL DIVISION (RND) MULTIDRUG EFFLUX MEMBRANE FUSION PROTEIN MEXE"/>
    <property type="match status" value="1"/>
</dbReference>
<evidence type="ECO:0000256" key="4">
    <source>
        <dbReference type="SAM" id="SignalP"/>
    </source>
</evidence>
<dbReference type="Gene3D" id="2.40.50.100">
    <property type="match status" value="1"/>
</dbReference>
<dbReference type="PROSITE" id="PS51257">
    <property type="entry name" value="PROKAR_LIPOPROTEIN"/>
    <property type="match status" value="1"/>
</dbReference>
<dbReference type="InterPro" id="IPR058627">
    <property type="entry name" value="MdtA-like_C"/>
</dbReference>
<feature type="signal peptide" evidence="4">
    <location>
        <begin position="1"/>
        <end position="20"/>
    </location>
</feature>
<keyword evidence="4" id="KW-0732">Signal</keyword>
<dbReference type="Gene3D" id="2.40.30.170">
    <property type="match status" value="1"/>
</dbReference>
<dbReference type="Pfam" id="PF25967">
    <property type="entry name" value="RND-MFP_C"/>
    <property type="match status" value="1"/>
</dbReference>
<dbReference type="InterPro" id="IPR006143">
    <property type="entry name" value="RND_pump_MFP"/>
</dbReference>
<evidence type="ECO:0000259" key="5">
    <source>
        <dbReference type="Pfam" id="PF25876"/>
    </source>
</evidence>
<evidence type="ECO:0000256" key="2">
    <source>
        <dbReference type="ARBA" id="ARBA00009477"/>
    </source>
</evidence>
<dbReference type="GO" id="GO:0022857">
    <property type="term" value="F:transmembrane transporter activity"/>
    <property type="evidence" value="ECO:0007669"/>
    <property type="project" value="InterPro"/>
</dbReference>
<dbReference type="EMBL" id="CP072133">
    <property type="protein sequence ID" value="QTH71244.1"/>
    <property type="molecule type" value="Genomic_DNA"/>
</dbReference>
<dbReference type="AlphaFoldDB" id="A0A975HKQ9"/>
<dbReference type="SUPFAM" id="SSF111369">
    <property type="entry name" value="HlyD-like secretion proteins"/>
    <property type="match status" value="1"/>
</dbReference>
<feature type="coiled-coil region" evidence="3">
    <location>
        <begin position="102"/>
        <end position="153"/>
    </location>
</feature>
<dbReference type="Pfam" id="PF25917">
    <property type="entry name" value="BSH_RND"/>
    <property type="match status" value="1"/>
</dbReference>
<evidence type="ECO:0000256" key="1">
    <source>
        <dbReference type="ARBA" id="ARBA00004519"/>
    </source>
</evidence>
<feature type="domain" description="Multidrug resistance protein MdtA-like beta-barrel" evidence="7">
    <location>
        <begin position="240"/>
        <end position="295"/>
    </location>
</feature>
<accession>A0A975HKQ9</accession>
<dbReference type="PANTHER" id="PTHR30158">
    <property type="entry name" value="ACRA/E-RELATED COMPONENT OF DRUG EFFLUX TRANSPORTER"/>
    <property type="match status" value="1"/>
</dbReference>
<dbReference type="GO" id="GO:0046677">
    <property type="term" value="P:response to antibiotic"/>
    <property type="evidence" value="ECO:0007669"/>
    <property type="project" value="TreeGrafter"/>
</dbReference>
<dbReference type="KEGG" id="pxi:J5O05_15855"/>
<keyword evidence="3" id="KW-0175">Coiled coil</keyword>
<dbReference type="GO" id="GO:0005886">
    <property type="term" value="C:plasma membrane"/>
    <property type="evidence" value="ECO:0007669"/>
    <property type="project" value="UniProtKB-SubCell"/>
</dbReference>
<evidence type="ECO:0000313" key="10">
    <source>
        <dbReference type="Proteomes" id="UP000664904"/>
    </source>
</evidence>
<dbReference type="InterPro" id="IPR058626">
    <property type="entry name" value="MdtA-like_b-barrel"/>
</dbReference>
<keyword evidence="10" id="KW-1185">Reference proteome</keyword>
<dbReference type="InterPro" id="IPR058624">
    <property type="entry name" value="MdtA-like_HH"/>
</dbReference>
<feature type="domain" description="Multidrug resistance protein MdtA-like barrel-sandwich hybrid" evidence="6">
    <location>
        <begin position="62"/>
        <end position="199"/>
    </location>
</feature>
<comment type="similarity">
    <text evidence="2">Belongs to the membrane fusion protein (MFP) (TC 8.A.1) family.</text>
</comment>
<feature type="chain" id="PRO_5037686536" evidence="4">
    <location>
        <begin position="21"/>
        <end position="414"/>
    </location>
</feature>
<feature type="domain" description="Multidrug resistance protein MdtA-like alpha-helical hairpin" evidence="5">
    <location>
        <begin position="103"/>
        <end position="171"/>
    </location>
</feature>
<evidence type="ECO:0000259" key="8">
    <source>
        <dbReference type="Pfam" id="PF25967"/>
    </source>
</evidence>
<evidence type="ECO:0000259" key="7">
    <source>
        <dbReference type="Pfam" id="PF25944"/>
    </source>
</evidence>
<evidence type="ECO:0000259" key="6">
    <source>
        <dbReference type="Pfam" id="PF25917"/>
    </source>
</evidence>
<evidence type="ECO:0000256" key="3">
    <source>
        <dbReference type="SAM" id="Coils"/>
    </source>
</evidence>
<dbReference type="Proteomes" id="UP000664904">
    <property type="component" value="Chromosome"/>
</dbReference>
<dbReference type="FunFam" id="2.40.420.20:FF:000001">
    <property type="entry name" value="Efflux RND transporter periplasmic adaptor subunit"/>
    <property type="match status" value="1"/>
</dbReference>
<dbReference type="Gene3D" id="2.40.420.20">
    <property type="match status" value="1"/>
</dbReference>